<dbReference type="EMBL" id="JAPDFL010000001">
    <property type="protein sequence ID" value="MCW1930920.1"/>
    <property type="molecule type" value="Genomic_DNA"/>
</dbReference>
<evidence type="ECO:0000313" key="7">
    <source>
        <dbReference type="Proteomes" id="UP001208938"/>
    </source>
</evidence>
<evidence type="ECO:0000256" key="3">
    <source>
        <dbReference type="ARBA" id="ARBA00023125"/>
    </source>
</evidence>
<feature type="domain" description="HTH lysR-type" evidence="5">
    <location>
        <begin position="5"/>
        <end position="62"/>
    </location>
</feature>
<keyword evidence="7" id="KW-1185">Reference proteome</keyword>
<evidence type="ECO:0000313" key="6">
    <source>
        <dbReference type="EMBL" id="MCW1930920.1"/>
    </source>
</evidence>
<keyword evidence="4" id="KW-0804">Transcription</keyword>
<dbReference type="InterPro" id="IPR005119">
    <property type="entry name" value="LysR_subst-bd"/>
</dbReference>
<evidence type="ECO:0000256" key="2">
    <source>
        <dbReference type="ARBA" id="ARBA00023015"/>
    </source>
</evidence>
<evidence type="ECO:0000259" key="5">
    <source>
        <dbReference type="PROSITE" id="PS50931"/>
    </source>
</evidence>
<accession>A0ABT3GTQ9</accession>
<sequence>MTRRLDLNALLLFYETVNARSINKAALKLGMPKSTISRKLTALEQELGSTLLKRGQRALGLTEIGHALYLRCESIAQELENADLHTTKMQEEMSGVLRISMPVFFVSWISRPLADFAKEFPGLRLEVEAQNRVVDVAEEPFDVAIHFGLPAETHNPMRRLAELPRSFYASPGYLALRGPLAGLDDLVNHDVILHQYQQRDRVFPDMHLPDGTTVALTPRVVVNHAVLVQELVLQDLGLGLMPDIMCKQDVAAGRLIRLPLDWTSPPLLISATYLERRYAPRKMRALLDRITEHLKTQA</sequence>
<evidence type="ECO:0000256" key="4">
    <source>
        <dbReference type="ARBA" id="ARBA00023163"/>
    </source>
</evidence>
<dbReference type="PANTHER" id="PTHR30537">
    <property type="entry name" value="HTH-TYPE TRANSCRIPTIONAL REGULATOR"/>
    <property type="match status" value="1"/>
</dbReference>
<dbReference type="CDD" id="cd08422">
    <property type="entry name" value="PBP2_CrgA_like"/>
    <property type="match status" value="1"/>
</dbReference>
<dbReference type="Pfam" id="PF00126">
    <property type="entry name" value="HTH_1"/>
    <property type="match status" value="1"/>
</dbReference>
<dbReference type="InterPro" id="IPR036388">
    <property type="entry name" value="WH-like_DNA-bd_sf"/>
</dbReference>
<dbReference type="InterPro" id="IPR058163">
    <property type="entry name" value="LysR-type_TF_proteobact-type"/>
</dbReference>
<dbReference type="Pfam" id="PF03466">
    <property type="entry name" value="LysR_substrate"/>
    <property type="match status" value="1"/>
</dbReference>
<evidence type="ECO:0000256" key="1">
    <source>
        <dbReference type="ARBA" id="ARBA00009437"/>
    </source>
</evidence>
<dbReference type="Proteomes" id="UP001208938">
    <property type="component" value="Unassembled WGS sequence"/>
</dbReference>
<keyword evidence="2" id="KW-0805">Transcription regulation</keyword>
<gene>
    <name evidence="6" type="ORF">OKW52_01195</name>
</gene>
<dbReference type="Gene3D" id="1.10.10.10">
    <property type="entry name" value="Winged helix-like DNA-binding domain superfamily/Winged helix DNA-binding domain"/>
    <property type="match status" value="1"/>
</dbReference>
<protein>
    <submittedName>
        <fullName evidence="6">LysR substrate-binding domain-containing protein</fullName>
    </submittedName>
</protein>
<name>A0ABT3GTQ9_9RHOB</name>
<dbReference type="PROSITE" id="PS50931">
    <property type="entry name" value="HTH_LYSR"/>
    <property type="match status" value="1"/>
</dbReference>
<comment type="similarity">
    <text evidence="1">Belongs to the LysR transcriptional regulatory family.</text>
</comment>
<dbReference type="Gene3D" id="3.40.190.290">
    <property type="match status" value="1"/>
</dbReference>
<organism evidence="6 7">
    <name type="scientific">Pararhodobacter zhoushanensis</name>
    <dbReference type="NCBI Taxonomy" id="2479545"/>
    <lineage>
        <taxon>Bacteria</taxon>
        <taxon>Pseudomonadati</taxon>
        <taxon>Pseudomonadota</taxon>
        <taxon>Alphaproteobacteria</taxon>
        <taxon>Rhodobacterales</taxon>
        <taxon>Paracoccaceae</taxon>
        <taxon>Pararhodobacter</taxon>
    </lineage>
</organism>
<dbReference type="RefSeq" id="WP_264504086.1">
    <property type="nucleotide sequence ID" value="NZ_JAPDFL010000001.1"/>
</dbReference>
<reference evidence="6 7" key="1">
    <citation type="submission" date="2022-10" db="EMBL/GenBank/DDBJ databases">
        <title>Pararhodobacter sp. nov., isolated from marine algae.</title>
        <authorList>
            <person name="Choi B.J."/>
            <person name="Kim J.M."/>
            <person name="Lee J.K."/>
            <person name="Choi D.G."/>
            <person name="Jeon C.O."/>
        </authorList>
    </citation>
    <scope>NUCLEOTIDE SEQUENCE [LARGE SCALE GENOMIC DNA]</scope>
    <source>
        <strain evidence="6 7">ZQ420</strain>
    </source>
</reference>
<keyword evidence="3" id="KW-0238">DNA-binding</keyword>
<proteinExistence type="inferred from homology"/>
<dbReference type="SUPFAM" id="SSF46785">
    <property type="entry name" value="Winged helix' DNA-binding domain"/>
    <property type="match status" value="1"/>
</dbReference>
<dbReference type="PANTHER" id="PTHR30537:SF68">
    <property type="entry name" value="TRANSCRIPTIONAL REGULATOR-RELATED"/>
    <property type="match status" value="1"/>
</dbReference>
<dbReference type="InterPro" id="IPR036390">
    <property type="entry name" value="WH_DNA-bd_sf"/>
</dbReference>
<dbReference type="SUPFAM" id="SSF53850">
    <property type="entry name" value="Periplasmic binding protein-like II"/>
    <property type="match status" value="1"/>
</dbReference>
<dbReference type="InterPro" id="IPR000847">
    <property type="entry name" value="LysR_HTH_N"/>
</dbReference>
<comment type="caution">
    <text evidence="6">The sequence shown here is derived from an EMBL/GenBank/DDBJ whole genome shotgun (WGS) entry which is preliminary data.</text>
</comment>